<gene>
    <name evidence="3" type="ORF">BT67DRAFT_155127</name>
</gene>
<dbReference type="Proteomes" id="UP001304895">
    <property type="component" value="Unassembled WGS sequence"/>
</dbReference>
<keyword evidence="2" id="KW-0812">Transmembrane</keyword>
<evidence type="ECO:0000313" key="3">
    <source>
        <dbReference type="EMBL" id="KAK4131423.1"/>
    </source>
</evidence>
<evidence type="ECO:0000256" key="1">
    <source>
        <dbReference type="SAM" id="MobiDB-lite"/>
    </source>
</evidence>
<keyword evidence="4" id="KW-1185">Reference proteome</keyword>
<keyword evidence="2" id="KW-0472">Membrane</keyword>
<feature type="transmembrane region" description="Helical" evidence="2">
    <location>
        <begin position="178"/>
        <end position="211"/>
    </location>
</feature>
<evidence type="ECO:0000313" key="4">
    <source>
        <dbReference type="Proteomes" id="UP001304895"/>
    </source>
</evidence>
<keyword evidence="2" id="KW-1133">Transmembrane helix</keyword>
<protein>
    <submittedName>
        <fullName evidence="3">Uncharacterized protein</fullName>
    </submittedName>
</protein>
<accession>A0AAN6ZB77</accession>
<dbReference type="AlphaFoldDB" id="A0AAN6ZB77"/>
<evidence type="ECO:0000256" key="2">
    <source>
        <dbReference type="SAM" id="Phobius"/>
    </source>
</evidence>
<name>A0AAN6ZB77_9PEZI</name>
<reference evidence="3" key="1">
    <citation type="journal article" date="2023" name="Mol. Phylogenet. Evol.">
        <title>Genome-scale phylogeny and comparative genomics of the fungal order Sordariales.</title>
        <authorList>
            <person name="Hensen N."/>
            <person name="Bonometti L."/>
            <person name="Westerberg I."/>
            <person name="Brannstrom I.O."/>
            <person name="Guillou S."/>
            <person name="Cros-Aarteil S."/>
            <person name="Calhoun S."/>
            <person name="Haridas S."/>
            <person name="Kuo A."/>
            <person name="Mondo S."/>
            <person name="Pangilinan J."/>
            <person name="Riley R."/>
            <person name="LaButti K."/>
            <person name="Andreopoulos B."/>
            <person name="Lipzen A."/>
            <person name="Chen C."/>
            <person name="Yan M."/>
            <person name="Daum C."/>
            <person name="Ng V."/>
            <person name="Clum A."/>
            <person name="Steindorff A."/>
            <person name="Ohm R.A."/>
            <person name="Martin F."/>
            <person name="Silar P."/>
            <person name="Natvig D.O."/>
            <person name="Lalanne C."/>
            <person name="Gautier V."/>
            <person name="Ament-Velasquez S.L."/>
            <person name="Kruys A."/>
            <person name="Hutchinson M.I."/>
            <person name="Powell A.J."/>
            <person name="Barry K."/>
            <person name="Miller A.N."/>
            <person name="Grigoriev I.V."/>
            <person name="Debuchy R."/>
            <person name="Gladieux P."/>
            <person name="Hiltunen Thoren M."/>
            <person name="Johannesson H."/>
        </authorList>
    </citation>
    <scope>NUCLEOTIDE SEQUENCE</scope>
    <source>
        <strain evidence="3">CBS 123565</strain>
    </source>
</reference>
<feature type="region of interest" description="Disordered" evidence="1">
    <location>
        <begin position="217"/>
        <end position="281"/>
    </location>
</feature>
<sequence length="281" mass="30247">MGRTCCQYRYSVVCHLAAGARYVEFATAPLRFTQHSAGASVARPSRRRAVGRMLSPIAAWEGLPGKWQRGLARGYFWLALLTLTLNRRQPPSQIVRGPRSCAAGLRPPHAWFIPCFCRDGIGPAMAGIGLLIFHREQTNGQTTELNPAGSLLRGYSPPGNDDAAVLAGRKMRGGKKRITMLNIMLTLFPCTSLGIGSSAISSGCVLVLLSWRRKATTSQTKIGGQSKPRSILPVLGKAASRDESHLPRRACQGSRPPHVASTRSEPIGTNGPSQEAVRAAL</sequence>
<dbReference type="EMBL" id="MU853424">
    <property type="protein sequence ID" value="KAK4131423.1"/>
    <property type="molecule type" value="Genomic_DNA"/>
</dbReference>
<comment type="caution">
    <text evidence="3">The sequence shown here is derived from an EMBL/GenBank/DDBJ whole genome shotgun (WGS) entry which is preliminary data.</text>
</comment>
<organism evidence="3 4">
    <name type="scientific">Trichocladium antarcticum</name>
    <dbReference type="NCBI Taxonomy" id="1450529"/>
    <lineage>
        <taxon>Eukaryota</taxon>
        <taxon>Fungi</taxon>
        <taxon>Dikarya</taxon>
        <taxon>Ascomycota</taxon>
        <taxon>Pezizomycotina</taxon>
        <taxon>Sordariomycetes</taxon>
        <taxon>Sordariomycetidae</taxon>
        <taxon>Sordariales</taxon>
        <taxon>Chaetomiaceae</taxon>
        <taxon>Trichocladium</taxon>
    </lineage>
</organism>
<reference evidence="3" key="2">
    <citation type="submission" date="2023-05" db="EMBL/GenBank/DDBJ databases">
        <authorList>
            <consortium name="Lawrence Berkeley National Laboratory"/>
            <person name="Steindorff A."/>
            <person name="Hensen N."/>
            <person name="Bonometti L."/>
            <person name="Westerberg I."/>
            <person name="Brannstrom I.O."/>
            <person name="Guillou S."/>
            <person name="Cros-Aarteil S."/>
            <person name="Calhoun S."/>
            <person name="Haridas S."/>
            <person name="Kuo A."/>
            <person name="Mondo S."/>
            <person name="Pangilinan J."/>
            <person name="Riley R."/>
            <person name="Labutti K."/>
            <person name="Andreopoulos B."/>
            <person name="Lipzen A."/>
            <person name="Chen C."/>
            <person name="Yanf M."/>
            <person name="Daum C."/>
            <person name="Ng V."/>
            <person name="Clum A."/>
            <person name="Ohm R."/>
            <person name="Martin F."/>
            <person name="Silar P."/>
            <person name="Natvig D."/>
            <person name="Lalanne C."/>
            <person name="Gautier V."/>
            <person name="Ament-Velasquez S.L."/>
            <person name="Kruys A."/>
            <person name="Hutchinson M.I."/>
            <person name="Powell A.J."/>
            <person name="Barry K."/>
            <person name="Miller A.N."/>
            <person name="Grigoriev I.V."/>
            <person name="Debuchy R."/>
            <person name="Gladieux P."/>
            <person name="Thoren M.H."/>
            <person name="Johannesson H."/>
        </authorList>
    </citation>
    <scope>NUCLEOTIDE SEQUENCE</scope>
    <source>
        <strain evidence="3">CBS 123565</strain>
    </source>
</reference>
<proteinExistence type="predicted"/>